<evidence type="ECO:0000313" key="3">
    <source>
        <dbReference type="Proteomes" id="UP001163046"/>
    </source>
</evidence>
<dbReference type="AlphaFoldDB" id="A0A9W9YIN4"/>
<dbReference type="Proteomes" id="UP001163046">
    <property type="component" value="Unassembled WGS sequence"/>
</dbReference>
<name>A0A9W9YIN4_9CNID</name>
<keyword evidence="1" id="KW-0812">Transmembrane</keyword>
<dbReference type="EMBL" id="MU827353">
    <property type="protein sequence ID" value="KAJ7351853.1"/>
    <property type="molecule type" value="Genomic_DNA"/>
</dbReference>
<organism evidence="2 3">
    <name type="scientific">Desmophyllum pertusum</name>
    <dbReference type="NCBI Taxonomy" id="174260"/>
    <lineage>
        <taxon>Eukaryota</taxon>
        <taxon>Metazoa</taxon>
        <taxon>Cnidaria</taxon>
        <taxon>Anthozoa</taxon>
        <taxon>Hexacorallia</taxon>
        <taxon>Scleractinia</taxon>
        <taxon>Caryophylliina</taxon>
        <taxon>Caryophylliidae</taxon>
        <taxon>Desmophyllum</taxon>
    </lineage>
</organism>
<evidence type="ECO:0000256" key="1">
    <source>
        <dbReference type="SAM" id="Phobius"/>
    </source>
</evidence>
<gene>
    <name evidence="2" type="ORF">OS493_035158</name>
</gene>
<keyword evidence="3" id="KW-1185">Reference proteome</keyword>
<feature type="transmembrane region" description="Helical" evidence="1">
    <location>
        <begin position="115"/>
        <end position="137"/>
    </location>
</feature>
<sequence>MAQFLRPYKIYPEKPRAWTMEETRIPHRPNSVSRPSRRDFQRAVINPAFQEQFNESRESVHEEDMEPTLMEVPQVQGPRRVTKRENINVTRECEWNVKDIKYDSLGGRTPLNRSLVAVLGVICVTSFVSLLLTLLILSGTVGARNCSCGDSNGAGSTSAMKSEDDDRIEKFSENITTMEKKNEIAWAFVMKTMILTHASKARETYLSRE</sequence>
<keyword evidence="1" id="KW-1133">Transmembrane helix</keyword>
<dbReference type="OrthoDB" id="5976024at2759"/>
<comment type="caution">
    <text evidence="2">The sequence shown here is derived from an EMBL/GenBank/DDBJ whole genome shotgun (WGS) entry which is preliminary data.</text>
</comment>
<proteinExistence type="predicted"/>
<evidence type="ECO:0000313" key="2">
    <source>
        <dbReference type="EMBL" id="KAJ7351853.1"/>
    </source>
</evidence>
<reference evidence="2" key="1">
    <citation type="submission" date="2023-01" db="EMBL/GenBank/DDBJ databases">
        <title>Genome assembly of the deep-sea coral Lophelia pertusa.</title>
        <authorList>
            <person name="Herrera S."/>
            <person name="Cordes E."/>
        </authorList>
    </citation>
    <scope>NUCLEOTIDE SEQUENCE</scope>
    <source>
        <strain evidence="2">USNM1676648</strain>
        <tissue evidence="2">Polyp</tissue>
    </source>
</reference>
<protein>
    <submittedName>
        <fullName evidence="2">Uncharacterized protein</fullName>
    </submittedName>
</protein>
<keyword evidence="1" id="KW-0472">Membrane</keyword>
<accession>A0A9W9YIN4</accession>